<reference evidence="2 3" key="1">
    <citation type="submission" date="2012-06" db="EMBL/GenBank/DDBJ databases">
        <title>Complete genome of Terriglobus roseus DSM 18391.</title>
        <authorList>
            <consortium name="US DOE Joint Genome Institute (JGI-PGF)"/>
            <person name="Lucas S."/>
            <person name="Copeland A."/>
            <person name="Lapidus A."/>
            <person name="Glavina del Rio T."/>
            <person name="Dalin E."/>
            <person name="Tice H."/>
            <person name="Bruce D."/>
            <person name="Goodwin L."/>
            <person name="Pitluck S."/>
            <person name="Peters L."/>
            <person name="Mikhailova N."/>
            <person name="Munk A.C.C."/>
            <person name="Kyrpides N."/>
            <person name="Mavromatis K."/>
            <person name="Ivanova N."/>
            <person name="Brettin T."/>
            <person name="Detter J.C."/>
            <person name="Han C."/>
            <person name="Larimer F."/>
            <person name="Land M."/>
            <person name="Hauser L."/>
            <person name="Markowitz V."/>
            <person name="Cheng J.-F."/>
            <person name="Hugenholtz P."/>
            <person name="Woyke T."/>
            <person name="Wu D."/>
            <person name="Brambilla E."/>
            <person name="Klenk H.-P."/>
            <person name="Eisen J.A."/>
        </authorList>
    </citation>
    <scope>NUCLEOTIDE SEQUENCE [LARGE SCALE GENOMIC DNA]</scope>
    <source>
        <strain evidence="3">DSM 18391 / NRRL B-41598 / KBS 63</strain>
    </source>
</reference>
<organism evidence="2 3">
    <name type="scientific">Terriglobus roseus (strain DSM 18391 / NRRL B-41598 / KBS 63)</name>
    <dbReference type="NCBI Taxonomy" id="926566"/>
    <lineage>
        <taxon>Bacteria</taxon>
        <taxon>Pseudomonadati</taxon>
        <taxon>Acidobacteriota</taxon>
        <taxon>Terriglobia</taxon>
        <taxon>Terriglobales</taxon>
        <taxon>Acidobacteriaceae</taxon>
        <taxon>Terriglobus</taxon>
    </lineage>
</organism>
<dbReference type="EMBL" id="CP003379">
    <property type="protein sequence ID" value="AFL86924.1"/>
    <property type="molecule type" value="Genomic_DNA"/>
</dbReference>
<name>I3ZCF6_TERRK</name>
<dbReference type="AlphaFoldDB" id="I3ZCF6"/>
<evidence type="ECO:0000256" key="1">
    <source>
        <dbReference type="SAM" id="Phobius"/>
    </source>
</evidence>
<dbReference type="Proteomes" id="UP000006056">
    <property type="component" value="Chromosome"/>
</dbReference>
<keyword evidence="1" id="KW-1133">Transmembrane helix</keyword>
<feature type="transmembrane region" description="Helical" evidence="1">
    <location>
        <begin position="105"/>
        <end position="128"/>
    </location>
</feature>
<keyword evidence="1" id="KW-0812">Transmembrane</keyword>
<keyword evidence="3" id="KW-1185">Reference proteome</keyword>
<gene>
    <name evidence="2" type="ordered locus">Terro_0584</name>
</gene>
<keyword evidence="1" id="KW-0472">Membrane</keyword>
<evidence type="ECO:0000313" key="3">
    <source>
        <dbReference type="Proteomes" id="UP000006056"/>
    </source>
</evidence>
<accession>I3ZCF6</accession>
<dbReference type="STRING" id="926566.Terro_0584"/>
<feature type="transmembrane region" description="Helical" evidence="1">
    <location>
        <begin position="156"/>
        <end position="177"/>
    </location>
</feature>
<evidence type="ECO:0000313" key="2">
    <source>
        <dbReference type="EMBL" id="AFL86924.1"/>
    </source>
</evidence>
<dbReference type="KEGG" id="trs:Terro_0584"/>
<sequence>MTKSRRVYVGPLLSRVGLSARRLLDGWRLGFALFLYVFGWDGHCGGYLVGVVDAASVVFGCALRTWGRGLFWCFAVCTGPDVSDECEERGIRLVEFGREFLMRRAMAISALVGLLVPVFWGIAASLLLNLREGLASHIFWRAVSCTCPFWVLPGPWGALAMLPLDALLYAGVGAVVYRIRLVGG</sequence>
<proteinExistence type="predicted"/>
<protein>
    <submittedName>
        <fullName evidence="2">Uncharacterized protein</fullName>
    </submittedName>
</protein>
<dbReference type="HOGENOM" id="CLU_1467528_0_0_0"/>